<gene>
    <name evidence="2" type="ORF">AaeL_AAEL006060</name>
</gene>
<name>Q177Q2_AEDAE</name>
<dbReference type="AlphaFoldDB" id="Q177Q2"/>
<dbReference type="eggNOG" id="ENOG502TCUJ">
    <property type="taxonomic scope" value="Eukaryota"/>
</dbReference>
<dbReference type="PaxDb" id="7159-AAEL006060-PA"/>
<dbReference type="PhylomeDB" id="Q177Q2"/>
<dbReference type="EMBL" id="CH477372">
    <property type="protein sequence ID" value="EAT42412.1"/>
    <property type="molecule type" value="Genomic_DNA"/>
</dbReference>
<reference evidence="2" key="3">
    <citation type="submission" date="2012-09" db="EMBL/GenBank/DDBJ databases">
        <authorList>
            <consortium name="VectorBase"/>
        </authorList>
    </citation>
    <scope>NUCLEOTIDE SEQUENCE</scope>
    <source>
        <strain evidence="2">Liverpool</strain>
    </source>
</reference>
<organism evidence="2 3">
    <name type="scientific">Aedes aegypti</name>
    <name type="common">Yellowfever mosquito</name>
    <name type="synonym">Culex aegypti</name>
    <dbReference type="NCBI Taxonomy" id="7159"/>
    <lineage>
        <taxon>Eukaryota</taxon>
        <taxon>Metazoa</taxon>
        <taxon>Ecdysozoa</taxon>
        <taxon>Arthropoda</taxon>
        <taxon>Hexapoda</taxon>
        <taxon>Insecta</taxon>
        <taxon>Pterygota</taxon>
        <taxon>Neoptera</taxon>
        <taxon>Endopterygota</taxon>
        <taxon>Diptera</taxon>
        <taxon>Nematocera</taxon>
        <taxon>Culicoidea</taxon>
        <taxon>Culicidae</taxon>
        <taxon>Culicinae</taxon>
        <taxon>Aedini</taxon>
        <taxon>Aedes</taxon>
        <taxon>Stegomyia</taxon>
    </lineage>
</organism>
<reference evidence="2" key="1">
    <citation type="submission" date="2005-10" db="EMBL/GenBank/DDBJ databases">
        <authorList>
            <person name="Loftus B.J."/>
            <person name="Nene V.M."/>
            <person name="Hannick L.I."/>
            <person name="Bidwell S."/>
            <person name="Haas B."/>
            <person name="Amedeo P."/>
            <person name="Orvis J."/>
            <person name="Wortman J.R."/>
            <person name="White O.R."/>
            <person name="Salzberg S."/>
            <person name="Shumway M."/>
            <person name="Koo H."/>
            <person name="Zhao Y."/>
            <person name="Holmes M."/>
            <person name="Miller J."/>
            <person name="Schatz M."/>
            <person name="Pop M."/>
            <person name="Pai G."/>
            <person name="Utterback T."/>
            <person name="Rogers Y.-H."/>
            <person name="Kravitz S."/>
            <person name="Fraser C.M."/>
        </authorList>
    </citation>
    <scope>NUCLEOTIDE SEQUENCE</scope>
    <source>
        <strain evidence="2">Liverpool</strain>
    </source>
</reference>
<dbReference type="OMA" id="PPRWSAI"/>
<evidence type="ECO:0000256" key="1">
    <source>
        <dbReference type="SAM" id="MobiDB-lite"/>
    </source>
</evidence>
<feature type="region of interest" description="Disordered" evidence="1">
    <location>
        <begin position="140"/>
        <end position="176"/>
    </location>
</feature>
<reference evidence="2" key="2">
    <citation type="journal article" date="2007" name="Science">
        <title>Genome sequence of Aedes aegypti, a major arbovirus vector.</title>
        <authorList>
            <person name="Nene V."/>
            <person name="Wortman J.R."/>
            <person name="Lawson D."/>
            <person name="Haas B."/>
            <person name="Kodira C."/>
            <person name="Tu Z.J."/>
            <person name="Loftus B."/>
            <person name="Xi Z."/>
            <person name="Megy K."/>
            <person name="Grabherr M."/>
            <person name="Ren Q."/>
            <person name="Zdobnov E.M."/>
            <person name="Lobo N.F."/>
            <person name="Campbell K.S."/>
            <person name="Brown S.E."/>
            <person name="Bonaldo M.F."/>
            <person name="Zhu J."/>
            <person name="Sinkins S.P."/>
            <person name="Hogenkamp D.G."/>
            <person name="Amedeo P."/>
            <person name="Arensburger P."/>
            <person name="Atkinson P.W."/>
            <person name="Bidwell S."/>
            <person name="Biedler J."/>
            <person name="Birney E."/>
            <person name="Bruggner R.V."/>
            <person name="Costas J."/>
            <person name="Coy M.R."/>
            <person name="Crabtree J."/>
            <person name="Crawford M."/>
            <person name="Debruyn B."/>
            <person name="Decaprio D."/>
            <person name="Eiglmeier K."/>
            <person name="Eisenstadt E."/>
            <person name="El-Dorry H."/>
            <person name="Gelbart W.M."/>
            <person name="Gomes S.L."/>
            <person name="Hammond M."/>
            <person name="Hannick L.I."/>
            <person name="Hogan J.R."/>
            <person name="Holmes M.H."/>
            <person name="Jaffe D."/>
            <person name="Johnston J.S."/>
            <person name="Kennedy R.C."/>
            <person name="Koo H."/>
            <person name="Kravitz S."/>
            <person name="Kriventseva E.V."/>
            <person name="Kulp D."/>
            <person name="Labutti K."/>
            <person name="Lee E."/>
            <person name="Li S."/>
            <person name="Lovin D.D."/>
            <person name="Mao C."/>
            <person name="Mauceli E."/>
            <person name="Menck C.F."/>
            <person name="Miller J.R."/>
            <person name="Montgomery P."/>
            <person name="Mori A."/>
            <person name="Nascimento A.L."/>
            <person name="Naveira H.F."/>
            <person name="Nusbaum C."/>
            <person name="O'leary S."/>
            <person name="Orvis J."/>
            <person name="Pertea M."/>
            <person name="Quesneville H."/>
            <person name="Reidenbach K.R."/>
            <person name="Rogers Y.H."/>
            <person name="Roth C.W."/>
            <person name="Schneider J.R."/>
            <person name="Schatz M."/>
            <person name="Shumway M."/>
            <person name="Stanke M."/>
            <person name="Stinson E.O."/>
            <person name="Tubio J.M."/>
            <person name="Vanzee J.P."/>
            <person name="Verjovski-Almeida S."/>
            <person name="Werner D."/>
            <person name="White O."/>
            <person name="Wyder S."/>
            <person name="Zeng Q."/>
            <person name="Zhao Q."/>
            <person name="Zhao Y."/>
            <person name="Hill C.A."/>
            <person name="Raikhel A.S."/>
            <person name="Soares M.B."/>
            <person name="Knudson D.L."/>
            <person name="Lee N.H."/>
            <person name="Galagan J."/>
            <person name="Salzberg S.L."/>
            <person name="Paulsen I.T."/>
            <person name="Dimopoulos G."/>
            <person name="Collins F.H."/>
            <person name="Birren B."/>
            <person name="Fraser-Liggett C.M."/>
            <person name="Severson D.W."/>
        </authorList>
    </citation>
    <scope>NUCLEOTIDE SEQUENCE [LARGE SCALE GENOMIC DNA]</scope>
    <source>
        <strain evidence="2">Liverpool</strain>
    </source>
</reference>
<dbReference type="HOGENOM" id="CLU_967134_0_0_1"/>
<evidence type="ECO:0000313" key="2">
    <source>
        <dbReference type="EMBL" id="EAT42412.1"/>
    </source>
</evidence>
<evidence type="ECO:0000313" key="3">
    <source>
        <dbReference type="Proteomes" id="UP000682892"/>
    </source>
</evidence>
<proteinExistence type="predicted"/>
<protein>
    <submittedName>
        <fullName evidence="2">AAEL006060-PA</fullName>
    </submittedName>
</protein>
<dbReference type="STRING" id="7159.Q177Q2"/>
<sequence length="288" mass="32159">MNSGSKLLLQNKQRLAKDRHCAKPNTTEKESSRCMLWHVLPPRWSAIERGGMSVVCLDNNISVAIAAYCDADWVASYNRLLCDCRLLWLFDLHNATKNEHLRFTLQQIECLYEPKDNRGQVPISIQDQVIDYSRPHDMLGYDDTGSDYEDPHRNAAAPPYGDQQLGHRSSSSSSSHQFPAVFVGYKPNRVDHYDRNIGPPTGVSQQPSKTINGKQVVTLMKLRKEDFLPCAKELDEPTELPLSRESIGMDPVYRASASSDSGGSRPRSVSSNLEVVVCLLAVLVAVVC</sequence>
<dbReference type="Proteomes" id="UP000682892">
    <property type="component" value="Unassembled WGS sequence"/>
</dbReference>
<accession>Q177Q2</accession>